<comment type="catalytic activity">
    <reaction evidence="1">
        <text>S-ubiquitinyl-[E2 ubiquitin-conjugating enzyme]-L-cysteine + [acceptor protein]-L-lysine = [E2 ubiquitin-conjugating enzyme]-L-cysteine + N(6)-ubiquitinyl-[acceptor protein]-L-lysine.</text>
        <dbReference type="EC" id="2.3.2.27"/>
    </reaction>
</comment>
<organism evidence="4 5">
    <name type="scientific">Astrephomene gubernaculifera</name>
    <dbReference type="NCBI Taxonomy" id="47775"/>
    <lineage>
        <taxon>Eukaryota</taxon>
        <taxon>Viridiplantae</taxon>
        <taxon>Chlorophyta</taxon>
        <taxon>core chlorophytes</taxon>
        <taxon>Chlorophyceae</taxon>
        <taxon>CS clade</taxon>
        <taxon>Chlamydomonadales</taxon>
        <taxon>Astrephomenaceae</taxon>
        <taxon>Astrephomene</taxon>
    </lineage>
</organism>
<evidence type="ECO:0000313" key="5">
    <source>
        <dbReference type="Proteomes" id="UP001054857"/>
    </source>
</evidence>
<keyword evidence="1" id="KW-0479">Metal-binding</keyword>
<dbReference type="InterPro" id="IPR039164">
    <property type="entry name" value="UBR1-like"/>
</dbReference>
<dbReference type="Pfam" id="PF18995">
    <property type="entry name" value="PRT6_C"/>
    <property type="match status" value="1"/>
</dbReference>
<feature type="transmembrane region" description="Helical" evidence="2">
    <location>
        <begin position="12"/>
        <end position="34"/>
    </location>
</feature>
<protein>
    <recommendedName>
        <fullName evidence="1">E3 ubiquitin-protein ligase</fullName>
        <ecNumber evidence="1">2.3.2.27</ecNumber>
    </recommendedName>
</protein>
<keyword evidence="1" id="KW-0808">Transferase</keyword>
<comment type="pathway">
    <text evidence="1">Protein modification; protein ubiquitination.</text>
</comment>
<dbReference type="GO" id="GO:0016567">
    <property type="term" value="P:protein ubiquitination"/>
    <property type="evidence" value="ECO:0007669"/>
    <property type="project" value="UniProtKB-UniRule"/>
</dbReference>
<evidence type="ECO:0000313" key="4">
    <source>
        <dbReference type="EMBL" id="GFR39993.1"/>
    </source>
</evidence>
<keyword evidence="2" id="KW-1133">Transmembrane helix</keyword>
<dbReference type="PANTHER" id="PTHR21497:SF24">
    <property type="entry name" value="E3 UBIQUITIN-PROTEIN LIGASE UBR1"/>
    <property type="match status" value="1"/>
</dbReference>
<dbReference type="GO" id="GO:0008270">
    <property type="term" value="F:zinc ion binding"/>
    <property type="evidence" value="ECO:0007669"/>
    <property type="project" value="UniProtKB-UniRule"/>
</dbReference>
<name>A0AAD3HGP5_9CHLO</name>
<keyword evidence="2" id="KW-0812">Transmembrane</keyword>
<keyword evidence="1" id="KW-0862">Zinc</keyword>
<dbReference type="GO" id="GO:0071596">
    <property type="term" value="P:ubiquitin-dependent protein catabolic process via the N-end rule pathway"/>
    <property type="evidence" value="ECO:0007669"/>
    <property type="project" value="UniProtKB-UniRule"/>
</dbReference>
<dbReference type="PANTHER" id="PTHR21497">
    <property type="entry name" value="UBIQUITIN LIGASE E3 ALPHA-RELATED"/>
    <property type="match status" value="1"/>
</dbReference>
<dbReference type="GO" id="GO:0061630">
    <property type="term" value="F:ubiquitin protein ligase activity"/>
    <property type="evidence" value="ECO:0007669"/>
    <property type="project" value="UniProtKB-UniRule"/>
</dbReference>
<dbReference type="EMBL" id="BMAR01000001">
    <property type="protein sequence ID" value="GFR39993.1"/>
    <property type="molecule type" value="Genomic_DNA"/>
</dbReference>
<feature type="non-terminal residue" evidence="4">
    <location>
        <position position="1"/>
    </location>
</feature>
<dbReference type="GO" id="GO:0005737">
    <property type="term" value="C:cytoplasm"/>
    <property type="evidence" value="ECO:0007669"/>
    <property type="project" value="TreeGrafter"/>
</dbReference>
<reference evidence="4 5" key="1">
    <citation type="journal article" date="2021" name="Sci. Rep.">
        <title>Genome sequencing of the multicellular alga Astrephomene provides insights into convergent evolution of germ-soma differentiation.</title>
        <authorList>
            <person name="Yamashita S."/>
            <person name="Yamamoto K."/>
            <person name="Matsuzaki R."/>
            <person name="Suzuki S."/>
            <person name="Yamaguchi H."/>
            <person name="Hirooka S."/>
            <person name="Minakuchi Y."/>
            <person name="Miyagishima S."/>
            <person name="Kawachi M."/>
            <person name="Toyoda A."/>
            <person name="Nozaki H."/>
        </authorList>
    </citation>
    <scope>NUCLEOTIDE SEQUENCE [LARGE SCALE GENOMIC DNA]</scope>
    <source>
        <strain evidence="4 5">NIES-4017</strain>
    </source>
</reference>
<keyword evidence="1" id="KW-0863">Zinc-finger</keyword>
<keyword evidence="5" id="KW-1185">Reference proteome</keyword>
<accession>A0AAD3HGP5</accession>
<comment type="function">
    <text evidence="1">Ubiquitin ligase protein which is a component of the N-end rule pathway. Recognizes and binds to proteins bearing specific N-terminal residues that are destabilizing according to the N-end rule, leading to their ubiquitination and subsequent degradation.</text>
</comment>
<proteinExistence type="inferred from homology"/>
<gene>
    <name evidence="4" type="ORF">Agub_g527</name>
</gene>
<evidence type="ECO:0000259" key="3">
    <source>
        <dbReference type="Pfam" id="PF18995"/>
    </source>
</evidence>
<feature type="domain" description="E3 ubiquitin-protein ligase UBR-like C-terminal" evidence="3">
    <location>
        <begin position="41"/>
        <end position="160"/>
    </location>
</feature>
<dbReference type="InterPro" id="IPR044046">
    <property type="entry name" value="E3_ligase_UBR-like_C"/>
</dbReference>
<comment type="caution">
    <text evidence="4">The sequence shown here is derived from an EMBL/GenBank/DDBJ whole genome shotgun (WGS) entry which is preliminary data.</text>
</comment>
<dbReference type="EC" id="2.3.2.27" evidence="1"/>
<dbReference type="AlphaFoldDB" id="A0AAD3HGP5"/>
<keyword evidence="2" id="KW-0472">Membrane</keyword>
<dbReference type="GO" id="GO:0000151">
    <property type="term" value="C:ubiquitin ligase complex"/>
    <property type="evidence" value="ECO:0007669"/>
    <property type="project" value="TreeGrafter"/>
</dbReference>
<comment type="similarity">
    <text evidence="1">Belongs to the E3 ubiquitin-protein ligase UBR1-like family.</text>
</comment>
<evidence type="ECO:0000256" key="2">
    <source>
        <dbReference type="SAM" id="Phobius"/>
    </source>
</evidence>
<keyword evidence="1" id="KW-0833">Ubl conjugation pathway</keyword>
<dbReference type="Proteomes" id="UP001054857">
    <property type="component" value="Unassembled WGS sequence"/>
</dbReference>
<evidence type="ECO:0000256" key="1">
    <source>
        <dbReference type="RuleBase" id="RU366018"/>
    </source>
</evidence>
<sequence length="183" mass="19260">GREGRAAAEPGGLAAAAAAGAVAAAAAAGLPVWYRGLLPPPSLIPLPRLLQSLLLHYADARCSECGSRPAAPCLCLLTGRLLCAPWRGCAGARLHAAEWAGGACLLLNLASSRVMALRGGRMAACQSPYLDAHGDEDVDLRRGRPLYLDAHCYRQLARLWGSAALEFDTQLLHSSRPDVMELL</sequence>